<dbReference type="NCBIfam" id="TIGR00797">
    <property type="entry name" value="matE"/>
    <property type="match status" value="1"/>
</dbReference>
<feature type="transmembrane region" description="Helical" evidence="13">
    <location>
        <begin position="170"/>
        <end position="189"/>
    </location>
</feature>
<keyword evidence="6" id="KW-0050">Antiport</keyword>
<dbReference type="PIRSF" id="PIRSF006603">
    <property type="entry name" value="DinF"/>
    <property type="match status" value="1"/>
</dbReference>
<keyword evidence="10" id="KW-0406">Ion transport</keyword>
<evidence type="ECO:0000256" key="2">
    <source>
        <dbReference type="ARBA" id="ARBA00004651"/>
    </source>
</evidence>
<evidence type="ECO:0000256" key="4">
    <source>
        <dbReference type="ARBA" id="ARBA00020268"/>
    </source>
</evidence>
<feature type="transmembrane region" description="Helical" evidence="13">
    <location>
        <begin position="201"/>
        <end position="223"/>
    </location>
</feature>
<evidence type="ECO:0000256" key="3">
    <source>
        <dbReference type="ARBA" id="ARBA00010199"/>
    </source>
</evidence>
<organism evidence="14 15">
    <name type="scientific">Clostridium ganghwense</name>
    <dbReference type="NCBI Taxonomy" id="312089"/>
    <lineage>
        <taxon>Bacteria</taxon>
        <taxon>Bacillati</taxon>
        <taxon>Bacillota</taxon>
        <taxon>Clostridia</taxon>
        <taxon>Eubacteriales</taxon>
        <taxon>Clostridiaceae</taxon>
        <taxon>Clostridium</taxon>
    </lineage>
</organism>
<proteinExistence type="inferred from homology"/>
<dbReference type="InterPro" id="IPR002528">
    <property type="entry name" value="MATE_fam"/>
</dbReference>
<feature type="transmembrane region" description="Helical" evidence="13">
    <location>
        <begin position="138"/>
        <end position="158"/>
    </location>
</feature>
<evidence type="ECO:0000256" key="6">
    <source>
        <dbReference type="ARBA" id="ARBA00022449"/>
    </source>
</evidence>
<evidence type="ECO:0000256" key="11">
    <source>
        <dbReference type="ARBA" id="ARBA00023136"/>
    </source>
</evidence>
<comment type="similarity">
    <text evidence="3">Belongs to the multi antimicrobial extrusion (MATE) (TC 2.A.66.1) family.</text>
</comment>
<keyword evidence="9 13" id="KW-1133">Transmembrane helix</keyword>
<sequence>MSFSLIKDYRNNKKFYKNLLVITLPIVLQNLIASSLNMLDTMMIGKVGEVELASVGIANQYYFLFTLFSFGIGSGCGVLVAQLWGKNDKDNIKKVLSKSLAIGLFISLIFVFIGLMIPEKIMGLFNKDVSVISIGSEYMKITVISYIFTGITFVFAAALRSVENSKLPMFASLLGLIVNAILNYVLIFGNFGMPELKTQGAAIATLIARICECSMILFSVYFKDKVLNTKVSDLRGLSKKLTKTLSTVTIPIVLNEACWGLGNVTYIAIYARISTRAAASMQICSTIMNLFMIFAFGLAYAALAIIGNEIGANREDVAIESSKKIARLSLLISLVLGIILFLLAKPIISFFNVSTEVKLASTYILYVYSLIMVVRVYNMVMIVGILRGGGDATYGSILQGATLWCIGIPLAFIAAFVLHLPVYFVVAFTAVEEIIKVFFMIKRFKSFKWIRNMVNDTSDEVRAIA</sequence>
<accession>A0ABT4CM98</accession>
<dbReference type="InterPro" id="IPR048279">
    <property type="entry name" value="MdtK-like"/>
</dbReference>
<evidence type="ECO:0000256" key="5">
    <source>
        <dbReference type="ARBA" id="ARBA00022448"/>
    </source>
</evidence>
<evidence type="ECO:0000256" key="9">
    <source>
        <dbReference type="ARBA" id="ARBA00022989"/>
    </source>
</evidence>
<evidence type="ECO:0000313" key="14">
    <source>
        <dbReference type="EMBL" id="MCY6370180.1"/>
    </source>
</evidence>
<comment type="caution">
    <text evidence="14">The sequence shown here is derived from an EMBL/GenBank/DDBJ whole genome shotgun (WGS) entry which is preliminary data.</text>
</comment>
<dbReference type="PANTHER" id="PTHR43298:SF2">
    <property type="entry name" value="FMN_FAD EXPORTER YEEO-RELATED"/>
    <property type="match status" value="1"/>
</dbReference>
<feature type="transmembrane region" description="Helical" evidence="13">
    <location>
        <begin position="20"/>
        <end position="39"/>
    </location>
</feature>
<feature type="transmembrane region" description="Helical" evidence="13">
    <location>
        <begin position="59"/>
        <end position="83"/>
    </location>
</feature>
<feature type="transmembrane region" description="Helical" evidence="13">
    <location>
        <begin position="287"/>
        <end position="307"/>
    </location>
</feature>
<gene>
    <name evidence="14" type="ORF">OXH55_05995</name>
</gene>
<keyword evidence="15" id="KW-1185">Reference proteome</keyword>
<dbReference type="Pfam" id="PF01554">
    <property type="entry name" value="MatE"/>
    <property type="match status" value="2"/>
</dbReference>
<dbReference type="RefSeq" id="WP_268048813.1">
    <property type="nucleotide sequence ID" value="NZ_JAPQES010000001.1"/>
</dbReference>
<dbReference type="PANTHER" id="PTHR43298">
    <property type="entry name" value="MULTIDRUG RESISTANCE PROTEIN NORM-RELATED"/>
    <property type="match status" value="1"/>
</dbReference>
<protein>
    <recommendedName>
        <fullName evidence="4">Probable multidrug resistance protein NorM</fullName>
    </recommendedName>
    <alternativeName>
        <fullName evidence="12">Multidrug-efflux transporter</fullName>
    </alternativeName>
</protein>
<reference evidence="14" key="1">
    <citation type="submission" date="2022-12" db="EMBL/GenBank/DDBJ databases">
        <authorList>
            <person name="Wang J."/>
        </authorList>
    </citation>
    <scope>NUCLEOTIDE SEQUENCE</scope>
    <source>
        <strain evidence="14">HY-42-06</strain>
    </source>
</reference>
<keyword evidence="5" id="KW-0813">Transport</keyword>
<evidence type="ECO:0000256" key="7">
    <source>
        <dbReference type="ARBA" id="ARBA00022475"/>
    </source>
</evidence>
<evidence type="ECO:0000256" key="1">
    <source>
        <dbReference type="ARBA" id="ARBA00003408"/>
    </source>
</evidence>
<keyword evidence="7" id="KW-1003">Cell membrane</keyword>
<dbReference type="EMBL" id="JAPQES010000001">
    <property type="protein sequence ID" value="MCY6370180.1"/>
    <property type="molecule type" value="Genomic_DNA"/>
</dbReference>
<feature type="transmembrane region" description="Helical" evidence="13">
    <location>
        <begin position="244"/>
        <end position="267"/>
    </location>
</feature>
<evidence type="ECO:0000256" key="12">
    <source>
        <dbReference type="ARBA" id="ARBA00031636"/>
    </source>
</evidence>
<feature type="transmembrane region" description="Helical" evidence="13">
    <location>
        <begin position="95"/>
        <end position="118"/>
    </location>
</feature>
<evidence type="ECO:0000256" key="8">
    <source>
        <dbReference type="ARBA" id="ARBA00022692"/>
    </source>
</evidence>
<dbReference type="Proteomes" id="UP001079657">
    <property type="component" value="Unassembled WGS sequence"/>
</dbReference>
<feature type="transmembrane region" description="Helical" evidence="13">
    <location>
        <begin position="422"/>
        <end position="441"/>
    </location>
</feature>
<name>A0ABT4CM98_9CLOT</name>
<comment type="subcellular location">
    <subcellularLocation>
        <location evidence="2">Cell membrane</location>
        <topology evidence="2">Multi-pass membrane protein</topology>
    </subcellularLocation>
</comment>
<keyword evidence="8 13" id="KW-0812">Transmembrane</keyword>
<keyword evidence="11 13" id="KW-0472">Membrane</keyword>
<feature type="transmembrane region" description="Helical" evidence="13">
    <location>
        <begin position="363"/>
        <end position="385"/>
    </location>
</feature>
<dbReference type="CDD" id="cd13134">
    <property type="entry name" value="MATE_like_8"/>
    <property type="match status" value="1"/>
</dbReference>
<feature type="transmembrane region" description="Helical" evidence="13">
    <location>
        <begin position="397"/>
        <end position="416"/>
    </location>
</feature>
<comment type="function">
    <text evidence="1">Multidrug efflux pump.</text>
</comment>
<evidence type="ECO:0000256" key="13">
    <source>
        <dbReference type="SAM" id="Phobius"/>
    </source>
</evidence>
<evidence type="ECO:0000256" key="10">
    <source>
        <dbReference type="ARBA" id="ARBA00023065"/>
    </source>
</evidence>
<feature type="transmembrane region" description="Helical" evidence="13">
    <location>
        <begin position="328"/>
        <end position="351"/>
    </location>
</feature>
<dbReference type="InterPro" id="IPR050222">
    <property type="entry name" value="MATE_MdtK"/>
</dbReference>
<evidence type="ECO:0000313" key="15">
    <source>
        <dbReference type="Proteomes" id="UP001079657"/>
    </source>
</evidence>